<dbReference type="PANTHER" id="PTHR46534:SF1">
    <property type="entry name" value="IGGFC-BINDING PROTEIN N-TERMINAL DOMAIN-CONTAINING PROTEIN"/>
    <property type="match status" value="1"/>
</dbReference>
<comment type="caution">
    <text evidence="2">The sequence shown here is derived from an EMBL/GenBank/DDBJ whole genome shotgun (WGS) entry which is preliminary data.</text>
</comment>
<evidence type="ECO:0000313" key="2">
    <source>
        <dbReference type="EMBL" id="CAG2218993.1"/>
    </source>
</evidence>
<dbReference type="Proteomes" id="UP000683360">
    <property type="component" value="Unassembled WGS sequence"/>
</dbReference>
<organism evidence="2 3">
    <name type="scientific">Mytilus edulis</name>
    <name type="common">Blue mussel</name>
    <dbReference type="NCBI Taxonomy" id="6550"/>
    <lineage>
        <taxon>Eukaryota</taxon>
        <taxon>Metazoa</taxon>
        <taxon>Spiralia</taxon>
        <taxon>Lophotrochozoa</taxon>
        <taxon>Mollusca</taxon>
        <taxon>Bivalvia</taxon>
        <taxon>Autobranchia</taxon>
        <taxon>Pteriomorphia</taxon>
        <taxon>Mytilida</taxon>
        <taxon>Mytiloidea</taxon>
        <taxon>Mytilidae</taxon>
        <taxon>Mytilinae</taxon>
        <taxon>Mytilus</taxon>
    </lineage>
</organism>
<dbReference type="InterPro" id="IPR035234">
    <property type="entry name" value="IgGFc-bd_N"/>
</dbReference>
<dbReference type="OrthoDB" id="6130554at2759"/>
<evidence type="ECO:0000313" key="3">
    <source>
        <dbReference type="Proteomes" id="UP000683360"/>
    </source>
</evidence>
<dbReference type="EMBL" id="CAJPWZ010001620">
    <property type="protein sequence ID" value="CAG2218993.1"/>
    <property type="molecule type" value="Genomic_DNA"/>
</dbReference>
<proteinExistence type="predicted"/>
<accession>A0A8S3SE18</accession>
<dbReference type="PANTHER" id="PTHR46534">
    <property type="entry name" value="IGGFC_BINDING DOMAIN-CONTAINING PROTEIN"/>
    <property type="match status" value="1"/>
</dbReference>
<reference evidence="2" key="1">
    <citation type="submission" date="2021-03" db="EMBL/GenBank/DDBJ databases">
        <authorList>
            <person name="Bekaert M."/>
        </authorList>
    </citation>
    <scope>NUCLEOTIDE SEQUENCE</scope>
</reference>
<keyword evidence="3" id="KW-1185">Reference proteome</keyword>
<dbReference type="AlphaFoldDB" id="A0A8S3SE18"/>
<dbReference type="Pfam" id="PF17517">
    <property type="entry name" value="IgGFc_binding"/>
    <property type="match status" value="1"/>
</dbReference>
<feature type="domain" description="IgGFc-binding protein N-terminal" evidence="1">
    <location>
        <begin position="109"/>
        <end position="221"/>
    </location>
</feature>
<sequence length="330" mass="36984">MSLFLTPILSNSVFIFRWKDRHSYNVSNICVCTAGFLGKQCEYSDGKDTSFMVVFHEGWNSPFGKRKTEHNLSKSVLPSDGIHLAEVEIHSDVRIKLYGFENHDHHSEGFLSLPLRFASTKYTIPSLPAYTASSKSDLKNVLVISPIKQNTTVSIHLKLKSGAITYESKTYKNNDIIKLVINEYNTLQLSHTSDLSGTMVTSSKPVIVISGNQCSYAVPANITLGGCVNQYLYEYDFVVPTGFDSFISITVRSAAVDGFFLDGNSSNSRRSYFRISEGMNNFSTFSLSISAGLHHIEHRRKARFGLWVYGNKYPWDGYGYPAGMAYKAYN</sequence>
<protein>
    <recommendedName>
        <fullName evidence="1">IgGFc-binding protein N-terminal domain-containing protein</fullName>
    </recommendedName>
</protein>
<gene>
    <name evidence="2" type="ORF">MEDL_32577</name>
</gene>
<name>A0A8S3SE18_MYTED</name>
<evidence type="ECO:0000259" key="1">
    <source>
        <dbReference type="Pfam" id="PF17517"/>
    </source>
</evidence>